<dbReference type="PROSITE" id="PS50082">
    <property type="entry name" value="WD_REPEATS_2"/>
    <property type="match status" value="2"/>
</dbReference>
<evidence type="ECO:0000256" key="1">
    <source>
        <dbReference type="ARBA" id="ARBA00008075"/>
    </source>
</evidence>
<keyword evidence="9" id="KW-1185">Reference proteome</keyword>
<evidence type="ECO:0000256" key="3">
    <source>
        <dbReference type="ARBA" id="ARBA00022737"/>
    </source>
</evidence>
<evidence type="ECO:0000256" key="2">
    <source>
        <dbReference type="ARBA" id="ARBA00022574"/>
    </source>
</evidence>
<sequence>MGAPPLERSSSDAVSADFWSVKFYPYTEPGVDPVFAVVGGKRILVCRPPSGKDNTSIEVIQEILDEEDDIEHYACAWSRDVETGLPLLCVAGLSAQLKVFNVITGDLLRTLSGHGAEINDLAVSPVNPCLVASASEDCTVRIWSLDPRHESQPCAAILEGDSHVSAVLSLAFHSNGRYLLSAGQDHRMNLWALPEFPDINTGTNKVTRIYYPHFSVSEIHSDIVDCIAWYGDLILSKSDKEEVIVLWSITNFNSSLPPLPQSSAPTTHDTSRDARSAFVTPPPSLIDNAISLYTRHLQFSIPESNIMFTRFSLYPGNKNSELSHNPVLAFCNTNSKVFFFDLARLENYWEVAQTFEDTPKLGGNEPPTSSDGKPLLIPTEQNPRAHPFLHPFQRRNRGGGSVSVSALGRLARETSLTESTNSDQTNQDETSQVQPKSARKIDWGRTREGWKKKYSMEDPSKSLDAHHAEMVRPLKFTGRQVAWSGDGMWCVVVGSEGSIGILGRWK</sequence>
<evidence type="ECO:0000256" key="4">
    <source>
        <dbReference type="ARBA" id="ARBA00023015"/>
    </source>
</evidence>
<dbReference type="InterPro" id="IPR001680">
    <property type="entry name" value="WD40_rpt"/>
</dbReference>
<dbReference type="InterPro" id="IPR036322">
    <property type="entry name" value="WD40_repeat_dom_sf"/>
</dbReference>
<dbReference type="Gene3D" id="2.130.10.10">
    <property type="entry name" value="YVTN repeat-like/Quinoprotein amine dehydrogenase"/>
    <property type="match status" value="1"/>
</dbReference>
<dbReference type="EMBL" id="FJUX01000083">
    <property type="protein sequence ID" value="CZT06204.1"/>
    <property type="molecule type" value="Genomic_DNA"/>
</dbReference>
<feature type="region of interest" description="Disordered" evidence="7">
    <location>
        <begin position="357"/>
        <end position="401"/>
    </location>
</feature>
<feature type="region of interest" description="Disordered" evidence="7">
    <location>
        <begin position="258"/>
        <end position="277"/>
    </location>
</feature>
<evidence type="ECO:0000256" key="7">
    <source>
        <dbReference type="SAM" id="MobiDB-lite"/>
    </source>
</evidence>
<keyword evidence="5" id="KW-0804">Transcription</keyword>
<gene>
    <name evidence="8" type="ORF">RAG0_12022</name>
</gene>
<evidence type="ECO:0000256" key="5">
    <source>
        <dbReference type="ARBA" id="ARBA00023163"/>
    </source>
</evidence>
<feature type="repeat" description="WD" evidence="6">
    <location>
        <begin position="160"/>
        <end position="201"/>
    </location>
</feature>
<comment type="similarity">
    <text evidence="1">Belongs to the WD repeat ESC family.</text>
</comment>
<dbReference type="OrthoDB" id="7318948at2759"/>
<dbReference type="PANTHER" id="PTHR10253">
    <property type="entry name" value="POLYCOMB PROTEIN"/>
    <property type="match status" value="1"/>
</dbReference>
<dbReference type="SMART" id="SM00320">
    <property type="entry name" value="WD40"/>
    <property type="match status" value="3"/>
</dbReference>
<reference evidence="9" key="1">
    <citation type="submission" date="2016-03" db="EMBL/GenBank/DDBJ databases">
        <authorList>
            <person name="Guldener U."/>
        </authorList>
    </citation>
    <scope>NUCLEOTIDE SEQUENCE [LARGE SCALE GENOMIC DNA]</scope>
    <source>
        <strain evidence="9">04CH-RAC-A.6.1</strain>
    </source>
</reference>
<dbReference type="AlphaFoldDB" id="A0A1E1L6Q3"/>
<keyword evidence="3" id="KW-0677">Repeat</keyword>
<protein>
    <submittedName>
        <fullName evidence="8">Related to `extra sex combs` protein (WD-40 repeat family protein)</fullName>
    </submittedName>
</protein>
<dbReference type="InterPro" id="IPR051243">
    <property type="entry name" value="PcG_WD-repeat"/>
</dbReference>
<feature type="region of interest" description="Disordered" evidence="7">
    <location>
        <begin position="415"/>
        <end position="440"/>
    </location>
</feature>
<keyword evidence="4" id="KW-0805">Transcription regulation</keyword>
<name>A0A1E1L6Q3_9HELO</name>
<dbReference type="SUPFAM" id="SSF50978">
    <property type="entry name" value="WD40 repeat-like"/>
    <property type="match status" value="1"/>
</dbReference>
<dbReference type="Pfam" id="PF00400">
    <property type="entry name" value="WD40"/>
    <property type="match status" value="2"/>
</dbReference>
<feature type="compositionally biased region" description="Polar residues" evidence="7">
    <location>
        <begin position="415"/>
        <end position="435"/>
    </location>
</feature>
<evidence type="ECO:0000313" key="8">
    <source>
        <dbReference type="EMBL" id="CZT06204.1"/>
    </source>
</evidence>
<dbReference type="PROSITE" id="PS50294">
    <property type="entry name" value="WD_REPEATS_REGION"/>
    <property type="match status" value="2"/>
</dbReference>
<evidence type="ECO:0000256" key="6">
    <source>
        <dbReference type="PROSITE-ProRule" id="PRU00221"/>
    </source>
</evidence>
<dbReference type="Proteomes" id="UP000178912">
    <property type="component" value="Unassembled WGS sequence"/>
</dbReference>
<evidence type="ECO:0000313" key="9">
    <source>
        <dbReference type="Proteomes" id="UP000178912"/>
    </source>
</evidence>
<organism evidence="8 9">
    <name type="scientific">Rhynchosporium agropyri</name>
    <dbReference type="NCBI Taxonomy" id="914238"/>
    <lineage>
        <taxon>Eukaryota</taxon>
        <taxon>Fungi</taxon>
        <taxon>Dikarya</taxon>
        <taxon>Ascomycota</taxon>
        <taxon>Pezizomycotina</taxon>
        <taxon>Leotiomycetes</taxon>
        <taxon>Helotiales</taxon>
        <taxon>Ploettnerulaceae</taxon>
        <taxon>Rhynchosporium</taxon>
    </lineage>
</organism>
<proteinExistence type="inferred from homology"/>
<dbReference type="InterPro" id="IPR015943">
    <property type="entry name" value="WD40/YVTN_repeat-like_dom_sf"/>
</dbReference>
<keyword evidence="2 6" id="KW-0853">WD repeat</keyword>
<accession>A0A1E1L6Q3</accession>
<feature type="repeat" description="WD" evidence="6">
    <location>
        <begin position="111"/>
        <end position="146"/>
    </location>
</feature>